<dbReference type="InterPro" id="IPR051394">
    <property type="entry name" value="Glutamate_Synthase"/>
</dbReference>
<dbReference type="Pfam" id="PF07992">
    <property type="entry name" value="Pyr_redox_2"/>
    <property type="match status" value="1"/>
</dbReference>
<proteinExistence type="predicted"/>
<evidence type="ECO:0000259" key="5">
    <source>
        <dbReference type="Pfam" id="PF07992"/>
    </source>
</evidence>
<dbReference type="RefSeq" id="WP_370595228.1">
    <property type="nucleotide sequence ID" value="NZ_JALBUR010000001.1"/>
</dbReference>
<evidence type="ECO:0000256" key="1">
    <source>
        <dbReference type="ARBA" id="ARBA00022605"/>
    </source>
</evidence>
<dbReference type="InterPro" id="IPR036188">
    <property type="entry name" value="FAD/NAD-bd_sf"/>
</dbReference>
<dbReference type="InterPro" id="IPR028261">
    <property type="entry name" value="DPD_II"/>
</dbReference>
<evidence type="ECO:0000313" key="7">
    <source>
        <dbReference type="EMBL" id="MDX8418521.1"/>
    </source>
</evidence>
<organism evidence="7 8">
    <name type="scientific">Grylomicrobium aquisgranensis</name>
    <dbReference type="NCBI Taxonomy" id="2926318"/>
    <lineage>
        <taxon>Bacteria</taxon>
        <taxon>Bacillati</taxon>
        <taxon>Bacillota</taxon>
        <taxon>Erysipelotrichia</taxon>
        <taxon>Erysipelotrichales</taxon>
        <taxon>Erysipelotrichaceae</taxon>
        <taxon>Grylomicrobium</taxon>
    </lineage>
</organism>
<gene>
    <name evidence="7" type="ORF">MOZ60_00265</name>
</gene>
<keyword evidence="3" id="KW-0314">Glutamate biosynthesis</keyword>
<name>A0AB35U084_9FIRM</name>
<comment type="pathway">
    <text evidence="4">Amino-acid biosynthesis.</text>
</comment>
<accession>A0AB35U084</accession>
<dbReference type="Gene3D" id="3.50.50.60">
    <property type="entry name" value="FAD/NAD(P)-binding domain"/>
    <property type="match status" value="2"/>
</dbReference>
<dbReference type="Gene3D" id="1.10.1060.10">
    <property type="entry name" value="Alpha-helical ferredoxin"/>
    <property type="match status" value="1"/>
</dbReference>
<reference evidence="7 8" key="1">
    <citation type="submission" date="2022-03" db="EMBL/GenBank/DDBJ databases">
        <title>Novel taxa within the pig intestine.</title>
        <authorList>
            <person name="Wylensek D."/>
            <person name="Bishof K."/>
            <person name="Afrizal A."/>
            <person name="Clavel T."/>
        </authorList>
    </citation>
    <scope>NUCLEOTIDE SEQUENCE [LARGE SCALE GENOMIC DNA]</scope>
    <source>
        <strain evidence="7 8">CLA-KB-P133</strain>
    </source>
</reference>
<feature type="domain" description="Dihydroprymidine dehydrogenase" evidence="6">
    <location>
        <begin position="23"/>
        <end position="128"/>
    </location>
</feature>
<comment type="caution">
    <text evidence="7">The sequence shown here is derived from an EMBL/GenBank/DDBJ whole genome shotgun (WGS) entry which is preliminary data.</text>
</comment>
<dbReference type="GO" id="GO:0006537">
    <property type="term" value="P:glutamate biosynthetic process"/>
    <property type="evidence" value="ECO:0007669"/>
    <property type="project" value="UniProtKB-KW"/>
</dbReference>
<dbReference type="AlphaFoldDB" id="A0AB35U084"/>
<sequence>MGKDNGFLLYQRRENGIEDPLRRIKNYQEFHQPLTKEQRRLQGARCMNCGVPFCQSSLFLHGMTTGCPLHNLIPEWNDEIYRGNPAHALARLIKTNPFPEFTSRVCPALCEKACLCGVNGEPVSIRDNEYAVIADGFALGLMQPRIPQVRSGRAVAVVGSGPSGLAAADRLNQRGHHVEVFERDDKPGGLLMYGIPNMKLDKKVVARRIELMEKEGVIFHTNSDVGRTISAADLQKDFDAVILCCGAKQARSLKLEGSEKAEGILFAVDFLKNATKAVLAEKKAEGAVSAEGKHVVIVGGGDTGNDCVATCLRQNCASVTQLEMMPCPPEKRAKDNPWPEWPRVLKTDYGQEEAIAVFGHDPRIYQTTVAAIETEKGKLKAVHTVKVHFENGKMVQEEGSEQVLPCELLIIAAGFLGCEAYTSKAFNLELNRGRAVTEKDSYRIKDHLFSAGDMHRGQSLVVWAIEEGRACAREVDEDLMGYTNL</sequence>
<keyword evidence="8" id="KW-1185">Reference proteome</keyword>
<dbReference type="InterPro" id="IPR009051">
    <property type="entry name" value="Helical_ferredxn"/>
</dbReference>
<evidence type="ECO:0000259" key="6">
    <source>
        <dbReference type="Pfam" id="PF14691"/>
    </source>
</evidence>
<protein>
    <submittedName>
        <fullName evidence="7">Glutamate synthase subunit beta</fullName>
    </submittedName>
</protein>
<dbReference type="NCBIfam" id="TIGR01317">
    <property type="entry name" value="GOGAT_sm_gam"/>
    <property type="match status" value="1"/>
</dbReference>
<evidence type="ECO:0000313" key="8">
    <source>
        <dbReference type="Proteomes" id="UP001286174"/>
    </source>
</evidence>
<keyword evidence="2" id="KW-0560">Oxidoreductase</keyword>
<dbReference type="SUPFAM" id="SSF51971">
    <property type="entry name" value="Nucleotide-binding domain"/>
    <property type="match status" value="1"/>
</dbReference>
<dbReference type="InterPro" id="IPR006005">
    <property type="entry name" value="Glut_synth_ssu1"/>
</dbReference>
<dbReference type="PANTHER" id="PTHR43100">
    <property type="entry name" value="GLUTAMATE SYNTHASE [NADPH] SMALL CHAIN"/>
    <property type="match status" value="1"/>
</dbReference>
<dbReference type="EMBL" id="JALBUR010000001">
    <property type="protein sequence ID" value="MDX8418521.1"/>
    <property type="molecule type" value="Genomic_DNA"/>
</dbReference>
<evidence type="ECO:0000256" key="4">
    <source>
        <dbReference type="ARBA" id="ARBA00029440"/>
    </source>
</evidence>
<dbReference type="PRINTS" id="PR00419">
    <property type="entry name" value="ADXRDTASE"/>
</dbReference>
<dbReference type="SUPFAM" id="SSF46548">
    <property type="entry name" value="alpha-helical ferredoxin"/>
    <property type="match status" value="1"/>
</dbReference>
<feature type="domain" description="FAD/NAD(P)-binding" evidence="5">
    <location>
        <begin position="154"/>
        <end position="326"/>
    </location>
</feature>
<dbReference type="Proteomes" id="UP001286174">
    <property type="component" value="Unassembled WGS sequence"/>
</dbReference>
<dbReference type="GO" id="GO:0051536">
    <property type="term" value="F:iron-sulfur cluster binding"/>
    <property type="evidence" value="ECO:0007669"/>
    <property type="project" value="InterPro"/>
</dbReference>
<evidence type="ECO:0000256" key="2">
    <source>
        <dbReference type="ARBA" id="ARBA00023002"/>
    </source>
</evidence>
<dbReference type="PANTHER" id="PTHR43100:SF3">
    <property type="entry name" value="FAD_NAD(P)-BINDING DOMAIN-CONTAINING PROTEIN"/>
    <property type="match status" value="1"/>
</dbReference>
<dbReference type="Pfam" id="PF14691">
    <property type="entry name" value="Fer4_20"/>
    <property type="match status" value="1"/>
</dbReference>
<keyword evidence="1" id="KW-0028">Amino-acid biosynthesis</keyword>
<dbReference type="GO" id="GO:0016639">
    <property type="term" value="F:oxidoreductase activity, acting on the CH-NH2 group of donors, NAD or NADP as acceptor"/>
    <property type="evidence" value="ECO:0007669"/>
    <property type="project" value="InterPro"/>
</dbReference>
<evidence type="ECO:0000256" key="3">
    <source>
        <dbReference type="ARBA" id="ARBA00023164"/>
    </source>
</evidence>
<dbReference type="InterPro" id="IPR023753">
    <property type="entry name" value="FAD/NAD-binding_dom"/>
</dbReference>